<organism evidence="3 4">
    <name type="scientific">Streptomyces coryli</name>
    <dbReference type="NCBI Taxonomy" id="1128680"/>
    <lineage>
        <taxon>Bacteria</taxon>
        <taxon>Bacillati</taxon>
        <taxon>Actinomycetota</taxon>
        <taxon>Actinomycetes</taxon>
        <taxon>Kitasatosporales</taxon>
        <taxon>Streptomycetaceae</taxon>
        <taxon>Streptomyces</taxon>
    </lineage>
</organism>
<feature type="chain" id="PRO_5039657789" description="Secreted protein" evidence="2">
    <location>
        <begin position="29"/>
        <end position="109"/>
    </location>
</feature>
<comment type="caution">
    <text evidence="3">The sequence shown here is derived from an EMBL/GenBank/DDBJ whole genome shotgun (WGS) entry which is preliminary data.</text>
</comment>
<keyword evidence="2" id="KW-0732">Signal</keyword>
<name>A0A6G4TX73_9ACTN</name>
<evidence type="ECO:0000313" key="3">
    <source>
        <dbReference type="EMBL" id="NGN64046.1"/>
    </source>
</evidence>
<accession>A0A6G4TX73</accession>
<dbReference type="RefSeq" id="WP_165234615.1">
    <property type="nucleotide sequence ID" value="NZ_JAAKZV010000026.1"/>
</dbReference>
<evidence type="ECO:0008006" key="5">
    <source>
        <dbReference type="Google" id="ProtNLM"/>
    </source>
</evidence>
<evidence type="ECO:0000256" key="2">
    <source>
        <dbReference type="SAM" id="SignalP"/>
    </source>
</evidence>
<evidence type="ECO:0000313" key="4">
    <source>
        <dbReference type="Proteomes" id="UP000481583"/>
    </source>
</evidence>
<feature type="region of interest" description="Disordered" evidence="1">
    <location>
        <begin position="85"/>
        <end position="109"/>
    </location>
</feature>
<proteinExistence type="predicted"/>
<reference evidence="3 4" key="1">
    <citation type="submission" date="2020-02" db="EMBL/GenBank/DDBJ databases">
        <title>Whole-genome analyses of novel actinobacteria.</title>
        <authorList>
            <person name="Sahin N."/>
        </authorList>
    </citation>
    <scope>NUCLEOTIDE SEQUENCE [LARGE SCALE GENOMIC DNA]</scope>
    <source>
        <strain evidence="3 4">A7024</strain>
    </source>
</reference>
<keyword evidence="4" id="KW-1185">Reference proteome</keyword>
<dbReference type="Proteomes" id="UP000481583">
    <property type="component" value="Unassembled WGS sequence"/>
</dbReference>
<evidence type="ECO:0000256" key="1">
    <source>
        <dbReference type="SAM" id="MobiDB-lite"/>
    </source>
</evidence>
<protein>
    <recommendedName>
        <fullName evidence="5">Secreted protein</fullName>
    </recommendedName>
</protein>
<sequence>MRKPLARTAAVLAVAGFSVLGGAAAASADDHDNFATAHDIDVLRDASILNNSLNVTDSVNNLAQGSSDLVDVLTVNPVVTDAVDVTDSVNPSDTADLNESPVGVTGSYK</sequence>
<dbReference type="EMBL" id="JAAKZV010000026">
    <property type="protein sequence ID" value="NGN64046.1"/>
    <property type="molecule type" value="Genomic_DNA"/>
</dbReference>
<feature type="signal peptide" evidence="2">
    <location>
        <begin position="1"/>
        <end position="28"/>
    </location>
</feature>
<gene>
    <name evidence="3" type="ORF">G5C51_09020</name>
</gene>
<dbReference type="AlphaFoldDB" id="A0A6G4TX73"/>